<evidence type="ECO:0000256" key="3">
    <source>
        <dbReference type="SAM" id="Phobius"/>
    </source>
</evidence>
<evidence type="ECO:0000313" key="6">
    <source>
        <dbReference type="Proteomes" id="UP001254488"/>
    </source>
</evidence>
<keyword evidence="6" id="KW-1185">Reference proteome</keyword>
<dbReference type="Proteomes" id="UP001254488">
    <property type="component" value="Unassembled WGS sequence"/>
</dbReference>
<gene>
    <name evidence="5" type="ORF">RM538_03720</name>
</gene>
<dbReference type="PANTHER" id="PTHR37461:SF1">
    <property type="entry name" value="ANTI-SIGMA-K FACTOR RSKA"/>
    <property type="match status" value="1"/>
</dbReference>
<evidence type="ECO:0000313" key="5">
    <source>
        <dbReference type="EMBL" id="MDT0555098.1"/>
    </source>
</evidence>
<dbReference type="PANTHER" id="PTHR37461">
    <property type="entry name" value="ANTI-SIGMA-K FACTOR RSKA"/>
    <property type="match status" value="1"/>
</dbReference>
<keyword evidence="1" id="KW-0175">Coiled coil</keyword>
<reference evidence="5 6" key="1">
    <citation type="submission" date="2023-09" db="EMBL/GenBank/DDBJ databases">
        <authorList>
            <person name="Rey-Velasco X."/>
        </authorList>
    </citation>
    <scope>NUCLEOTIDE SEQUENCE [LARGE SCALE GENOMIC DNA]</scope>
    <source>
        <strain evidence="5 6">W242</strain>
    </source>
</reference>
<feature type="region of interest" description="Disordered" evidence="2">
    <location>
        <begin position="243"/>
        <end position="267"/>
    </location>
</feature>
<comment type="caution">
    <text evidence="5">The sequence shown here is derived from an EMBL/GenBank/DDBJ whole genome shotgun (WGS) entry which is preliminary data.</text>
</comment>
<organism evidence="5 6">
    <name type="scientific">Patiriisocius hiemis</name>
    <dbReference type="NCBI Taxonomy" id="3075604"/>
    <lineage>
        <taxon>Bacteria</taxon>
        <taxon>Pseudomonadati</taxon>
        <taxon>Bacteroidota</taxon>
        <taxon>Flavobacteriia</taxon>
        <taxon>Flavobacteriales</taxon>
        <taxon>Flavobacteriaceae</taxon>
        <taxon>Patiriisocius</taxon>
    </lineage>
</organism>
<proteinExistence type="predicted"/>
<keyword evidence="3" id="KW-1133">Transmembrane helix</keyword>
<keyword evidence="3" id="KW-0472">Membrane</keyword>
<dbReference type="InterPro" id="IPR018764">
    <property type="entry name" value="RskA_C"/>
</dbReference>
<sequence length="267" mass="29288">MNAQEAIESGVLQLYVCGALNEKDNKEVEEAIENYPEVKEEVENIESSLIKLSQNVAPALPAMVWSHILSSIRKIKKLNTRNESATNWSAIVGWAAAVACIGGIFWMLNQNNKLGDSLEITSTEKEQLLDELTITEADLAETNEVLDILRSKEYHAYTLPGNQAVAPQAYAKVYLNKETNVAYIDAQGLPEAPEGKVYQVWSLKMQPLTPTSVGLLASSDKANKRIFKFEGFPEPEAFGITLEPEGGSESPSLDQLYTLGTIPTATP</sequence>
<evidence type="ECO:0000256" key="1">
    <source>
        <dbReference type="SAM" id="Coils"/>
    </source>
</evidence>
<feature type="coiled-coil region" evidence="1">
    <location>
        <begin position="21"/>
        <end position="55"/>
    </location>
</feature>
<evidence type="ECO:0000259" key="4">
    <source>
        <dbReference type="Pfam" id="PF10099"/>
    </source>
</evidence>
<accession>A0ABU2YA85</accession>
<name>A0ABU2YA85_9FLAO</name>
<dbReference type="RefSeq" id="WP_311332050.1">
    <property type="nucleotide sequence ID" value="NZ_JAVRHZ010000001.1"/>
</dbReference>
<protein>
    <submittedName>
        <fullName evidence="5">Anti-sigma factor</fullName>
    </submittedName>
</protein>
<dbReference type="InterPro" id="IPR051474">
    <property type="entry name" value="Anti-sigma-K/W_factor"/>
</dbReference>
<feature type="domain" description="Anti-sigma K factor RskA C-terminal" evidence="4">
    <location>
        <begin position="95"/>
        <end position="252"/>
    </location>
</feature>
<dbReference type="EMBL" id="JAVRHZ010000001">
    <property type="protein sequence ID" value="MDT0555098.1"/>
    <property type="molecule type" value="Genomic_DNA"/>
</dbReference>
<feature type="transmembrane region" description="Helical" evidence="3">
    <location>
        <begin position="85"/>
        <end position="108"/>
    </location>
</feature>
<dbReference type="Pfam" id="PF10099">
    <property type="entry name" value="RskA_C"/>
    <property type="match status" value="1"/>
</dbReference>
<evidence type="ECO:0000256" key="2">
    <source>
        <dbReference type="SAM" id="MobiDB-lite"/>
    </source>
</evidence>
<keyword evidence="3" id="KW-0812">Transmembrane</keyword>